<keyword evidence="1" id="KW-0805">Transcription regulation</keyword>
<dbReference type="STRING" id="1232683.ADIMK_2448"/>
<reference evidence="6 7" key="1">
    <citation type="submission" date="2014-04" db="EMBL/GenBank/DDBJ databases">
        <title>Marinobacterium kochiensis sp. nov., isolated from sediment sample collected from Kochi backwaters in Kerala, India.</title>
        <authorList>
            <person name="Singh A."/>
            <person name="Pinnaka A.K."/>
        </authorList>
    </citation>
    <scope>NUCLEOTIDE SEQUENCE [LARGE SCALE GENOMIC DNA]</scope>
    <source>
        <strain evidence="6 7">AK27</strain>
    </source>
</reference>
<feature type="domain" description="HTH lacI-type" evidence="5">
    <location>
        <begin position="1"/>
        <end position="56"/>
    </location>
</feature>
<dbReference type="PANTHER" id="PTHR30146">
    <property type="entry name" value="LACI-RELATED TRANSCRIPTIONAL REPRESSOR"/>
    <property type="match status" value="1"/>
</dbReference>
<organism evidence="6 7">
    <name type="scientific">Marinobacterium lacunae</name>
    <dbReference type="NCBI Taxonomy" id="1232683"/>
    <lineage>
        <taxon>Bacteria</taxon>
        <taxon>Pseudomonadati</taxon>
        <taxon>Pseudomonadota</taxon>
        <taxon>Gammaproteobacteria</taxon>
        <taxon>Oceanospirillales</taxon>
        <taxon>Oceanospirillaceae</taxon>
        <taxon>Marinobacterium</taxon>
    </lineage>
</organism>
<dbReference type="SUPFAM" id="SSF47413">
    <property type="entry name" value="lambda repressor-like DNA-binding domains"/>
    <property type="match status" value="1"/>
</dbReference>
<accession>A0A081FY06</accession>
<evidence type="ECO:0000313" key="7">
    <source>
        <dbReference type="Proteomes" id="UP000028252"/>
    </source>
</evidence>
<dbReference type="PROSITE" id="PS50932">
    <property type="entry name" value="HTH_LACI_2"/>
    <property type="match status" value="1"/>
</dbReference>
<dbReference type="Pfam" id="PF00356">
    <property type="entry name" value="LacI"/>
    <property type="match status" value="1"/>
</dbReference>
<dbReference type="InterPro" id="IPR028082">
    <property type="entry name" value="Peripla_BP_I"/>
</dbReference>
<name>A0A081FY06_9GAMM</name>
<dbReference type="InterPro" id="IPR010982">
    <property type="entry name" value="Lambda_DNA-bd_dom_sf"/>
</dbReference>
<dbReference type="EMBL" id="JMQN01000038">
    <property type="protein sequence ID" value="KEA63411.1"/>
    <property type="molecule type" value="Genomic_DNA"/>
</dbReference>
<dbReference type="AlphaFoldDB" id="A0A081FY06"/>
<evidence type="ECO:0000256" key="3">
    <source>
        <dbReference type="ARBA" id="ARBA00023163"/>
    </source>
</evidence>
<comment type="caution">
    <text evidence="6">The sequence shown here is derived from an EMBL/GenBank/DDBJ whole genome shotgun (WGS) entry which is preliminary data.</text>
</comment>
<evidence type="ECO:0000256" key="4">
    <source>
        <dbReference type="SAM" id="MobiDB-lite"/>
    </source>
</evidence>
<evidence type="ECO:0000259" key="5">
    <source>
        <dbReference type="PROSITE" id="PS50932"/>
    </source>
</evidence>
<evidence type="ECO:0000313" key="6">
    <source>
        <dbReference type="EMBL" id="KEA63411.1"/>
    </source>
</evidence>
<dbReference type="Gene3D" id="1.10.260.40">
    <property type="entry name" value="lambda repressor-like DNA-binding domains"/>
    <property type="match status" value="1"/>
</dbReference>
<keyword evidence="7" id="KW-1185">Reference proteome</keyword>
<dbReference type="Gene3D" id="3.40.50.2300">
    <property type="match status" value="2"/>
</dbReference>
<feature type="region of interest" description="Disordered" evidence="4">
    <location>
        <begin position="314"/>
        <end position="345"/>
    </location>
</feature>
<keyword evidence="3" id="KW-0804">Transcription</keyword>
<dbReference type="eggNOG" id="COG1609">
    <property type="taxonomic scope" value="Bacteria"/>
</dbReference>
<dbReference type="RefSeq" id="WP_036188512.1">
    <property type="nucleotide sequence ID" value="NZ_JMQN01000038.1"/>
</dbReference>
<dbReference type="PANTHER" id="PTHR30146:SF109">
    <property type="entry name" value="HTH-TYPE TRANSCRIPTIONAL REGULATOR GALS"/>
    <property type="match status" value="1"/>
</dbReference>
<dbReference type="Proteomes" id="UP000028252">
    <property type="component" value="Unassembled WGS sequence"/>
</dbReference>
<keyword evidence="2" id="KW-0238">DNA-binding</keyword>
<dbReference type="CDD" id="cd01392">
    <property type="entry name" value="HTH_LacI"/>
    <property type="match status" value="1"/>
</dbReference>
<dbReference type="SUPFAM" id="SSF53822">
    <property type="entry name" value="Periplasmic binding protein-like I"/>
    <property type="match status" value="1"/>
</dbReference>
<evidence type="ECO:0000256" key="1">
    <source>
        <dbReference type="ARBA" id="ARBA00023015"/>
    </source>
</evidence>
<dbReference type="PATRIC" id="fig|1232683.4.peg.2401"/>
<proteinExistence type="predicted"/>
<dbReference type="GO" id="GO:0003700">
    <property type="term" value="F:DNA-binding transcription factor activity"/>
    <property type="evidence" value="ECO:0007669"/>
    <property type="project" value="TreeGrafter"/>
</dbReference>
<dbReference type="InterPro" id="IPR001761">
    <property type="entry name" value="Peripla_BP/Lac1_sug-bd_dom"/>
</dbReference>
<dbReference type="GO" id="GO:0000976">
    <property type="term" value="F:transcription cis-regulatory region binding"/>
    <property type="evidence" value="ECO:0007669"/>
    <property type="project" value="TreeGrafter"/>
</dbReference>
<sequence length="345" mass="38070">MSDLATVAKRAGVSRATAARAFSQPELVRASTLARVMAAAAELSFRPNRLAQQLRTQATRIIGVLIPDLRNPVFTEQLQAMEIAARAQGYALMVTTTGYDASREAEIVEEMLCQRVDGLVLTVADAEHSELLVKLEQESVPYVLVYNQPDSESVCAVSVDNRQAMHQATQYLYSLGHRHIGMVAGPVAQSDRARLRYEGYCRAMEMCGLVRQPVIEMPHHTRARFELLAPWLEGPERLTALLCSNDLLALSVIGDLQRQGYRVPDDLSVIGFDGIELGELTYPSLCSVVQPRAAIGREAVEVLLARMRGEQPKIQRLPHQLREGESAGPLQRSDTDARRTVPVST</sequence>
<dbReference type="SMART" id="SM00354">
    <property type="entry name" value="HTH_LACI"/>
    <property type="match status" value="1"/>
</dbReference>
<dbReference type="OrthoDB" id="5681588at2"/>
<protein>
    <submittedName>
        <fullName evidence="6">Transcriptional regulator, LacI family</fullName>
    </submittedName>
</protein>
<gene>
    <name evidence="6" type="ORF">ADIMK_2448</name>
</gene>
<evidence type="ECO:0000256" key="2">
    <source>
        <dbReference type="ARBA" id="ARBA00023125"/>
    </source>
</evidence>
<dbReference type="InterPro" id="IPR000843">
    <property type="entry name" value="HTH_LacI"/>
</dbReference>
<dbReference type="Pfam" id="PF00532">
    <property type="entry name" value="Peripla_BP_1"/>
    <property type="match status" value="1"/>
</dbReference>